<reference evidence="13" key="1">
    <citation type="submission" date="2023-03" db="EMBL/GenBank/DDBJ databases">
        <title>Mating type loci evolution in Malassezia.</title>
        <authorList>
            <person name="Coelho M.A."/>
        </authorList>
    </citation>
    <scope>NUCLEOTIDE SEQUENCE</scope>
    <source>
        <strain evidence="13">CBS 11721</strain>
    </source>
</reference>
<feature type="transmembrane region" description="Helical" evidence="12">
    <location>
        <begin position="458"/>
        <end position="477"/>
    </location>
</feature>
<feature type="transmembrane region" description="Helical" evidence="12">
    <location>
        <begin position="319"/>
        <end position="339"/>
    </location>
</feature>
<dbReference type="AlphaFoldDB" id="A0AAF0EVV0"/>
<evidence type="ECO:0000256" key="8">
    <source>
        <dbReference type="ARBA" id="ARBA00023133"/>
    </source>
</evidence>
<evidence type="ECO:0000256" key="3">
    <source>
        <dbReference type="ARBA" id="ARBA00022692"/>
    </source>
</evidence>
<comment type="subcellular location">
    <subcellularLocation>
        <location evidence="2">Membrane</location>
        <topology evidence="2">Multi-pass membrane protein</topology>
    </subcellularLocation>
</comment>
<evidence type="ECO:0000256" key="12">
    <source>
        <dbReference type="SAM" id="Phobius"/>
    </source>
</evidence>
<evidence type="ECO:0000256" key="9">
    <source>
        <dbReference type="ARBA" id="ARBA00023136"/>
    </source>
</evidence>
<comment type="pathway">
    <text evidence="10">Porphyrin-containing compound metabolism; heme A biosynthesis; heme A from heme O: step 1/1.</text>
</comment>
<feature type="transmembrane region" description="Helical" evidence="12">
    <location>
        <begin position="424"/>
        <end position="452"/>
    </location>
</feature>
<feature type="transmembrane region" description="Helical" evidence="12">
    <location>
        <begin position="217"/>
        <end position="236"/>
    </location>
</feature>
<dbReference type="GO" id="GO:0005743">
    <property type="term" value="C:mitochondrial inner membrane"/>
    <property type="evidence" value="ECO:0007669"/>
    <property type="project" value="TreeGrafter"/>
</dbReference>
<accession>A0AAF0EVV0</accession>
<gene>
    <name evidence="13" type="primary">COX15</name>
    <name evidence="13" type="ORF">MCUN1_002112</name>
</gene>
<keyword evidence="3 12" id="KW-0812">Transmembrane</keyword>
<dbReference type="Pfam" id="PF02628">
    <property type="entry name" value="COX15-CtaA"/>
    <property type="match status" value="1"/>
</dbReference>
<sequence>MALLRSSLVRCGALSPSRIAIPHVTQIVRPARVYQTFQPTLRARSLLTQPAAPVKIGAVAVRAFSSGATVRSATAVPQGEPPRVVVQPNAHIPPQTTRPVVAYHLFASAALVFAIVIVGGLTRLTESGLSITEWNPGFKGMHLPMTDEEWQVEFDKYSLTPEFKMLNHSMTREEFKSIFLWEWSHRILGRLIGVAFVLPALYFSIRPGYTTRAVRWKLLAIGAGIGFQGLMGWIMVASGLKNPYEGQKFDEPVPDWTPRVSHFRLAAHLGTAFAVYMGMLYTGIEIIRDWGVAKKGSTAADALVKMVDSPLVRRFRGMAIGLTSLVFFTAMYGALVAGLDAGLLYNEFPTMGEGRLLPPTDELFDKRYRMRGTSASDGTALVIGNVTLNPVTIQAIHRVLGVTSLAALYVYGRYARKIRESIPGAARAFAVGASHMGIVQVTLGICTLLYMVPISLASMHQGGSLVILSLLTGVLAMTKRPSQALRQFAQTAKQVKQVKPHA</sequence>
<evidence type="ECO:0000313" key="13">
    <source>
        <dbReference type="EMBL" id="WFD35261.1"/>
    </source>
</evidence>
<evidence type="ECO:0000256" key="7">
    <source>
        <dbReference type="ARBA" id="ARBA00023004"/>
    </source>
</evidence>
<keyword evidence="4" id="KW-0479">Metal-binding</keyword>
<evidence type="ECO:0000256" key="5">
    <source>
        <dbReference type="ARBA" id="ARBA00022989"/>
    </source>
</evidence>
<evidence type="ECO:0000256" key="11">
    <source>
        <dbReference type="ARBA" id="ARBA00048044"/>
    </source>
</evidence>
<comment type="catalytic activity">
    <reaction evidence="11">
        <text>Fe(II)-heme o + 2 A + H2O = Fe(II)-heme a + 2 AH2</text>
        <dbReference type="Rhea" id="RHEA:63388"/>
        <dbReference type="ChEBI" id="CHEBI:13193"/>
        <dbReference type="ChEBI" id="CHEBI:15377"/>
        <dbReference type="ChEBI" id="CHEBI:17499"/>
        <dbReference type="ChEBI" id="CHEBI:60530"/>
        <dbReference type="ChEBI" id="CHEBI:61715"/>
        <dbReference type="EC" id="1.17.99.9"/>
    </reaction>
    <physiologicalReaction direction="left-to-right" evidence="11">
        <dbReference type="Rhea" id="RHEA:63389"/>
    </physiologicalReaction>
</comment>
<dbReference type="GO" id="GO:0120547">
    <property type="term" value="F:heme A synthase activity"/>
    <property type="evidence" value="ECO:0007669"/>
    <property type="project" value="UniProtKB-EC"/>
</dbReference>
<organism evidence="13 14">
    <name type="scientific">Malassezia cuniculi</name>
    <dbReference type="NCBI Taxonomy" id="948313"/>
    <lineage>
        <taxon>Eukaryota</taxon>
        <taxon>Fungi</taxon>
        <taxon>Dikarya</taxon>
        <taxon>Basidiomycota</taxon>
        <taxon>Ustilaginomycotina</taxon>
        <taxon>Malasseziomycetes</taxon>
        <taxon>Malasseziales</taxon>
        <taxon>Malasseziaceae</taxon>
        <taxon>Malassezia</taxon>
    </lineage>
</organism>
<dbReference type="GO" id="GO:0046872">
    <property type="term" value="F:metal ion binding"/>
    <property type="evidence" value="ECO:0007669"/>
    <property type="project" value="UniProtKB-KW"/>
</dbReference>
<dbReference type="GO" id="GO:0016653">
    <property type="term" value="F:oxidoreductase activity, acting on NAD(P)H, heme protein as acceptor"/>
    <property type="evidence" value="ECO:0007669"/>
    <property type="project" value="TreeGrafter"/>
</dbReference>
<evidence type="ECO:0000256" key="10">
    <source>
        <dbReference type="ARBA" id="ARBA00044501"/>
    </source>
</evidence>
<evidence type="ECO:0000313" key="14">
    <source>
        <dbReference type="Proteomes" id="UP001219933"/>
    </source>
</evidence>
<keyword evidence="8" id="KW-0350">Heme biosynthesis</keyword>
<evidence type="ECO:0000256" key="6">
    <source>
        <dbReference type="ARBA" id="ARBA00023002"/>
    </source>
</evidence>
<protein>
    <submittedName>
        <fullName evidence="13">Cytochrome c oxidase assembly protein cox15</fullName>
    </submittedName>
</protein>
<dbReference type="Proteomes" id="UP001219933">
    <property type="component" value="Chromosome 3"/>
</dbReference>
<dbReference type="InterPro" id="IPR003780">
    <property type="entry name" value="COX15/CtaA_fam"/>
</dbReference>
<proteinExistence type="predicted"/>
<comment type="cofactor">
    <cofactor evidence="1">
        <name>heme b</name>
        <dbReference type="ChEBI" id="CHEBI:60344"/>
    </cofactor>
</comment>
<dbReference type="GO" id="GO:0006784">
    <property type="term" value="P:heme A biosynthetic process"/>
    <property type="evidence" value="ECO:0007669"/>
    <property type="project" value="InterPro"/>
</dbReference>
<keyword evidence="6" id="KW-0560">Oxidoreductase</keyword>
<feature type="transmembrane region" description="Helical" evidence="12">
    <location>
        <begin position="187"/>
        <end position="205"/>
    </location>
</feature>
<feature type="transmembrane region" description="Helical" evidence="12">
    <location>
        <begin position="395"/>
        <end position="412"/>
    </location>
</feature>
<keyword evidence="14" id="KW-1185">Reference proteome</keyword>
<dbReference type="EMBL" id="CP119879">
    <property type="protein sequence ID" value="WFD35261.1"/>
    <property type="molecule type" value="Genomic_DNA"/>
</dbReference>
<dbReference type="PANTHER" id="PTHR23289:SF2">
    <property type="entry name" value="CYTOCHROME C OXIDASE ASSEMBLY PROTEIN COX15 HOMOLOG"/>
    <property type="match status" value="1"/>
</dbReference>
<feature type="transmembrane region" description="Helical" evidence="12">
    <location>
        <begin position="100"/>
        <end position="121"/>
    </location>
</feature>
<keyword evidence="7" id="KW-0408">Iron</keyword>
<dbReference type="PANTHER" id="PTHR23289">
    <property type="entry name" value="CYTOCHROME C OXIDASE ASSEMBLY PROTEIN COX15"/>
    <property type="match status" value="1"/>
</dbReference>
<evidence type="ECO:0000256" key="4">
    <source>
        <dbReference type="ARBA" id="ARBA00022723"/>
    </source>
</evidence>
<evidence type="ECO:0000256" key="1">
    <source>
        <dbReference type="ARBA" id="ARBA00001970"/>
    </source>
</evidence>
<evidence type="ECO:0000256" key="2">
    <source>
        <dbReference type="ARBA" id="ARBA00004141"/>
    </source>
</evidence>
<feature type="transmembrane region" description="Helical" evidence="12">
    <location>
        <begin position="265"/>
        <end position="284"/>
    </location>
</feature>
<name>A0AAF0EVV0_9BASI</name>
<keyword evidence="5 12" id="KW-1133">Transmembrane helix</keyword>
<keyword evidence="9 12" id="KW-0472">Membrane</keyword>
<dbReference type="InterPro" id="IPR023754">
    <property type="entry name" value="HemeA_Synthase_type2"/>
</dbReference>